<organism evidence="1 2">
    <name type="scientific">Streptomyces oceani</name>
    <dbReference type="NCBI Taxonomy" id="1075402"/>
    <lineage>
        <taxon>Bacteria</taxon>
        <taxon>Bacillati</taxon>
        <taxon>Actinomycetota</taxon>
        <taxon>Actinomycetes</taxon>
        <taxon>Kitasatosporales</taxon>
        <taxon>Streptomycetaceae</taxon>
        <taxon>Streptomyces</taxon>
    </lineage>
</organism>
<proteinExistence type="predicted"/>
<dbReference type="EMBL" id="LJGU01000114">
    <property type="protein sequence ID" value="OEV04063.1"/>
    <property type="molecule type" value="Genomic_DNA"/>
</dbReference>
<evidence type="ECO:0000313" key="2">
    <source>
        <dbReference type="Proteomes" id="UP000176101"/>
    </source>
</evidence>
<comment type="caution">
    <text evidence="1">The sequence shown here is derived from an EMBL/GenBank/DDBJ whole genome shotgun (WGS) entry which is preliminary data.</text>
</comment>
<reference evidence="1 2" key="1">
    <citation type="journal article" date="2016" name="Front. Microbiol.">
        <title>Comparative Genomics Analysis of Streptomyces Species Reveals Their Adaptation to the Marine Environment and Their Diversity at the Genomic Level.</title>
        <authorList>
            <person name="Tian X."/>
            <person name="Zhang Z."/>
            <person name="Yang T."/>
            <person name="Chen M."/>
            <person name="Li J."/>
            <person name="Chen F."/>
            <person name="Yang J."/>
            <person name="Li W."/>
            <person name="Zhang B."/>
            <person name="Zhang Z."/>
            <person name="Wu J."/>
            <person name="Zhang C."/>
            <person name="Long L."/>
            <person name="Xiao J."/>
        </authorList>
    </citation>
    <scope>NUCLEOTIDE SEQUENCE [LARGE SCALE GENOMIC DNA]</scope>
    <source>
        <strain evidence="1 2">SCSIO 02100</strain>
    </source>
</reference>
<sequence length="60" mass="6316">MVCRLSAELVTSIALFGADDTTQEQVPLDTGREDATTKIFRAYTGRSSEPGKSSPAPANG</sequence>
<dbReference type="Proteomes" id="UP000176101">
    <property type="component" value="Unassembled WGS sequence"/>
</dbReference>
<name>A0A1E7KJJ8_9ACTN</name>
<dbReference type="RefSeq" id="WP_070195799.1">
    <property type="nucleotide sequence ID" value="NZ_LJGU01000114.1"/>
</dbReference>
<keyword evidence="2" id="KW-1185">Reference proteome</keyword>
<accession>A0A1E7KJJ8</accession>
<protein>
    <submittedName>
        <fullName evidence="1">Uncharacterized protein</fullName>
    </submittedName>
</protein>
<dbReference type="AlphaFoldDB" id="A0A1E7KJJ8"/>
<gene>
    <name evidence="1" type="ORF">AN216_07360</name>
</gene>
<evidence type="ECO:0000313" key="1">
    <source>
        <dbReference type="EMBL" id="OEV04063.1"/>
    </source>
</evidence>